<evidence type="ECO:0000313" key="10">
    <source>
        <dbReference type="Proteomes" id="UP000000445"/>
    </source>
</evidence>
<dbReference type="HOGENOM" id="CLU_169011_9_0_0"/>
<dbReference type="GO" id="GO:0045892">
    <property type="term" value="P:negative regulation of DNA-templated transcription"/>
    <property type="evidence" value="ECO:0007669"/>
    <property type="project" value="InterPro"/>
</dbReference>
<keyword evidence="10" id="KW-1185">Reference proteome</keyword>
<protein>
    <recommendedName>
        <fullName evidence="2">Negative regulator of flagellin synthesis</fullName>
    </recommendedName>
</protein>
<keyword evidence="3" id="KW-0678">Repressor</keyword>
<comment type="similarity">
    <text evidence="1">Belongs to the FlgM family.</text>
</comment>
<evidence type="ECO:0000256" key="7">
    <source>
        <dbReference type="SAM" id="MobiDB-lite"/>
    </source>
</evidence>
<keyword evidence="5" id="KW-0805">Transcription regulation</keyword>
<dbReference type="AlphaFoldDB" id="B9K750"/>
<evidence type="ECO:0000256" key="3">
    <source>
        <dbReference type="ARBA" id="ARBA00022491"/>
    </source>
</evidence>
<feature type="compositionally biased region" description="Basic and acidic residues" evidence="7">
    <location>
        <begin position="24"/>
        <end position="38"/>
    </location>
</feature>
<dbReference type="KEGG" id="tna:CTN_0607"/>
<sequence length="95" mass="10909">MKMVIDGVNGPREVNPLEGIKGPSVEKSKEKKKSEQGDRIELRHTWSVEELTKEAKNISSIREELVEELRKAIESGNYFVDTERLARKILEELSE</sequence>
<dbReference type="Proteomes" id="UP000000445">
    <property type="component" value="Chromosome"/>
</dbReference>
<evidence type="ECO:0000313" key="9">
    <source>
        <dbReference type="EMBL" id="ACM22783.1"/>
    </source>
</evidence>
<organism evidence="9 10">
    <name type="scientific">Thermotoga neapolitana (strain ATCC 49049 / DSM 4359 / NBRC 107923 / NS-E)</name>
    <dbReference type="NCBI Taxonomy" id="309803"/>
    <lineage>
        <taxon>Bacteria</taxon>
        <taxon>Thermotogati</taxon>
        <taxon>Thermotogota</taxon>
        <taxon>Thermotogae</taxon>
        <taxon>Thermotogales</taxon>
        <taxon>Thermotogaceae</taxon>
        <taxon>Thermotoga</taxon>
    </lineage>
</organism>
<evidence type="ECO:0000256" key="5">
    <source>
        <dbReference type="ARBA" id="ARBA00023015"/>
    </source>
</evidence>
<dbReference type="Pfam" id="PF04316">
    <property type="entry name" value="FlgM"/>
    <property type="match status" value="1"/>
</dbReference>
<keyword evidence="4" id="KW-1005">Bacterial flagellum biogenesis</keyword>
<dbReference type="InterPro" id="IPR035890">
    <property type="entry name" value="Anti-sigma-28_factor_FlgM_sf"/>
</dbReference>
<feature type="region of interest" description="Disordered" evidence="7">
    <location>
        <begin position="1"/>
        <end position="38"/>
    </location>
</feature>
<dbReference type="NCBIfam" id="TIGR03824">
    <property type="entry name" value="FlgM_jcvi"/>
    <property type="match status" value="1"/>
</dbReference>
<dbReference type="SUPFAM" id="SSF101498">
    <property type="entry name" value="Anti-sigma factor FlgM"/>
    <property type="match status" value="1"/>
</dbReference>
<dbReference type="EMBL" id="CP000916">
    <property type="protein sequence ID" value="ACM22783.1"/>
    <property type="molecule type" value="Genomic_DNA"/>
</dbReference>
<proteinExistence type="inferred from homology"/>
<gene>
    <name evidence="9" type="ordered locus">CTN_0607</name>
</gene>
<keyword evidence="6" id="KW-0804">Transcription</keyword>
<evidence type="ECO:0000259" key="8">
    <source>
        <dbReference type="Pfam" id="PF04316"/>
    </source>
</evidence>
<dbReference type="eggNOG" id="COG2747">
    <property type="taxonomic scope" value="Bacteria"/>
</dbReference>
<name>B9K750_THENN</name>
<evidence type="ECO:0000256" key="4">
    <source>
        <dbReference type="ARBA" id="ARBA00022795"/>
    </source>
</evidence>
<accession>B9K750</accession>
<reference evidence="9 10" key="1">
    <citation type="journal article" date="2009" name="Biosci. Biotechnol. Biochem.">
        <title>WeGAS: a web-based microbial genome annotation system.</title>
        <authorList>
            <person name="Lee D."/>
            <person name="Seo H."/>
            <person name="Park C."/>
            <person name="Park K."/>
        </authorList>
    </citation>
    <scope>NUCLEOTIDE SEQUENCE [LARGE SCALE GENOMIC DNA]</scope>
    <source>
        <strain evidence="10">ATCC 49049 / DSM 4359 / NBRC 107923 / NS-E</strain>
    </source>
</reference>
<dbReference type="InterPro" id="IPR031316">
    <property type="entry name" value="FlgM_C"/>
</dbReference>
<dbReference type="STRING" id="309803.CTN_0607"/>
<feature type="domain" description="Anti-sigma-28 factor FlgM C-terminal" evidence="8">
    <location>
        <begin position="38"/>
        <end position="91"/>
    </location>
</feature>
<evidence type="ECO:0000256" key="6">
    <source>
        <dbReference type="ARBA" id="ARBA00023163"/>
    </source>
</evidence>
<evidence type="ECO:0000256" key="2">
    <source>
        <dbReference type="ARBA" id="ARBA00017823"/>
    </source>
</evidence>
<dbReference type="InterPro" id="IPR007412">
    <property type="entry name" value="FlgM"/>
</dbReference>
<evidence type="ECO:0000256" key="1">
    <source>
        <dbReference type="ARBA" id="ARBA00005322"/>
    </source>
</evidence>
<dbReference type="GO" id="GO:0044781">
    <property type="term" value="P:bacterial-type flagellum organization"/>
    <property type="evidence" value="ECO:0007669"/>
    <property type="project" value="UniProtKB-KW"/>
</dbReference>